<dbReference type="Gene3D" id="3.30.70.940">
    <property type="entry name" value="NusG, N-terminal domain"/>
    <property type="match status" value="1"/>
</dbReference>
<proteinExistence type="inferred from homology"/>
<dbReference type="PANTHER" id="PTHR30265">
    <property type="entry name" value="RHO-INTERACTING TRANSCRIPTION TERMINATION FACTOR NUSG"/>
    <property type="match status" value="1"/>
</dbReference>
<dbReference type="CDD" id="cd09891">
    <property type="entry name" value="NGN_Bact_1"/>
    <property type="match status" value="1"/>
</dbReference>
<dbReference type="FunFam" id="2.30.30.30:FF:000002">
    <property type="entry name" value="Transcription termination/antitermination factor NusG"/>
    <property type="match status" value="1"/>
</dbReference>
<evidence type="ECO:0000259" key="8">
    <source>
        <dbReference type="SMART" id="SM00738"/>
    </source>
</evidence>
<dbReference type="InterPro" id="IPR036735">
    <property type="entry name" value="NGN_dom_sf"/>
</dbReference>
<evidence type="ECO:0000256" key="5">
    <source>
        <dbReference type="HAMAP-Rule" id="MF_00948"/>
    </source>
</evidence>
<dbReference type="PRINTS" id="PR00338">
    <property type="entry name" value="NUSGTNSCPFCT"/>
</dbReference>
<evidence type="ECO:0000256" key="2">
    <source>
        <dbReference type="ARBA" id="ARBA00022814"/>
    </source>
</evidence>
<dbReference type="AlphaFoldDB" id="A0A2V1IZ55"/>
<name>A0A2V1IZ55_9BACT</name>
<evidence type="ECO:0000256" key="7">
    <source>
        <dbReference type="RuleBase" id="RU000538"/>
    </source>
</evidence>
<dbReference type="Pfam" id="PF00467">
    <property type="entry name" value="KOW"/>
    <property type="match status" value="1"/>
</dbReference>
<dbReference type="PANTHER" id="PTHR30265:SF2">
    <property type="entry name" value="TRANSCRIPTION TERMINATION_ANTITERMINATION PROTEIN NUSG"/>
    <property type="match status" value="1"/>
</dbReference>
<dbReference type="InterPro" id="IPR047050">
    <property type="entry name" value="NGN"/>
</dbReference>
<dbReference type="SUPFAM" id="SSF82679">
    <property type="entry name" value="N-utilization substance G protein NusG, N-terminal domain"/>
    <property type="match status" value="1"/>
</dbReference>
<comment type="function">
    <text evidence="5 7">Participates in transcription elongation, termination and antitermination.</text>
</comment>
<dbReference type="GO" id="GO:0006354">
    <property type="term" value="P:DNA-templated transcription elongation"/>
    <property type="evidence" value="ECO:0007669"/>
    <property type="project" value="UniProtKB-UniRule"/>
</dbReference>
<feature type="domain" description="NusG-like N-terminal" evidence="8">
    <location>
        <begin position="15"/>
        <end position="127"/>
    </location>
</feature>
<reference evidence="11" key="1">
    <citation type="submission" date="2018-02" db="EMBL/GenBank/DDBJ databases">
        <authorList>
            <person name="Clavel T."/>
            <person name="Strowig T."/>
        </authorList>
    </citation>
    <scope>NUCLEOTIDE SEQUENCE [LARGE SCALE GENOMIC DNA]</scope>
    <source>
        <strain evidence="11">DSM 100764</strain>
    </source>
</reference>
<evidence type="ECO:0000256" key="3">
    <source>
        <dbReference type="ARBA" id="ARBA00023015"/>
    </source>
</evidence>
<dbReference type="RefSeq" id="WP_107035017.1">
    <property type="nucleotide sequence ID" value="NZ_CAOLHR010000036.1"/>
</dbReference>
<dbReference type="GO" id="GO:0005829">
    <property type="term" value="C:cytosol"/>
    <property type="evidence" value="ECO:0007669"/>
    <property type="project" value="TreeGrafter"/>
</dbReference>
<dbReference type="GO" id="GO:0032784">
    <property type="term" value="P:regulation of DNA-templated transcription elongation"/>
    <property type="evidence" value="ECO:0007669"/>
    <property type="project" value="InterPro"/>
</dbReference>
<sequence>MAESKSKSDVAKRPVRAWYVLRAISGKEAKVKEVLDAAIRNTDLGKYVFQVLIPTEKVLTVRNGKKVIKEKNLYAGYVFVEAILVGEVIHELRNTTNVIDFLSVKDRGTNVPEPLRQSEVTRMLGTLDQMVDETADGANDYIVGESVKVNFGPFTGFTGEIEEVDRERKKLKVMVKIFGRKTPLELENSQVERV</sequence>
<dbReference type="InterPro" id="IPR005824">
    <property type="entry name" value="KOW"/>
</dbReference>
<protein>
    <recommendedName>
        <fullName evidence="5 6">Transcription termination/antitermination protein NusG</fullName>
    </recommendedName>
</protein>
<comment type="similarity">
    <text evidence="5 7">Belongs to the NusG family.</text>
</comment>
<dbReference type="GO" id="GO:0006353">
    <property type="term" value="P:DNA-templated transcription termination"/>
    <property type="evidence" value="ECO:0007669"/>
    <property type="project" value="UniProtKB-UniRule"/>
</dbReference>
<dbReference type="Proteomes" id="UP000244925">
    <property type="component" value="Unassembled WGS sequence"/>
</dbReference>
<dbReference type="Pfam" id="PF02357">
    <property type="entry name" value="NusG"/>
    <property type="match status" value="1"/>
</dbReference>
<dbReference type="GeneID" id="93425295"/>
<organism evidence="10 11">
    <name type="scientific">Paramuribaculum intestinale</name>
    <dbReference type="NCBI Taxonomy" id="2094151"/>
    <lineage>
        <taxon>Bacteria</taxon>
        <taxon>Pseudomonadati</taxon>
        <taxon>Bacteroidota</taxon>
        <taxon>Bacteroidia</taxon>
        <taxon>Bacteroidales</taxon>
        <taxon>Muribaculaceae</taxon>
        <taxon>Paramuribaculum</taxon>
    </lineage>
</organism>
<dbReference type="InterPro" id="IPR008991">
    <property type="entry name" value="Translation_prot_SH3-like_sf"/>
</dbReference>
<dbReference type="SMART" id="SM00738">
    <property type="entry name" value="NGN"/>
    <property type="match status" value="1"/>
</dbReference>
<dbReference type="Gene3D" id="2.30.30.30">
    <property type="match status" value="1"/>
</dbReference>
<keyword evidence="4 5" id="KW-0804">Transcription</keyword>
<dbReference type="InterPro" id="IPR006645">
    <property type="entry name" value="NGN-like_dom"/>
</dbReference>
<evidence type="ECO:0000313" key="11">
    <source>
        <dbReference type="Proteomes" id="UP000244925"/>
    </source>
</evidence>
<evidence type="ECO:0000256" key="1">
    <source>
        <dbReference type="ARBA" id="ARBA00022472"/>
    </source>
</evidence>
<keyword evidence="2 5" id="KW-0889">Transcription antitermination</keyword>
<gene>
    <name evidence="5 10" type="primary">nusG</name>
    <name evidence="10" type="ORF">C5O25_01810</name>
</gene>
<dbReference type="SMART" id="SM00739">
    <property type="entry name" value="KOW"/>
    <property type="match status" value="1"/>
</dbReference>
<dbReference type="NCBIfam" id="TIGR00922">
    <property type="entry name" value="nusG"/>
    <property type="match status" value="1"/>
</dbReference>
<dbReference type="InterPro" id="IPR014722">
    <property type="entry name" value="Rib_uL2_dom2"/>
</dbReference>
<evidence type="ECO:0000256" key="4">
    <source>
        <dbReference type="ARBA" id="ARBA00023163"/>
    </source>
</evidence>
<dbReference type="HAMAP" id="MF_00948">
    <property type="entry name" value="NusG"/>
    <property type="match status" value="1"/>
</dbReference>
<dbReference type="InterPro" id="IPR043425">
    <property type="entry name" value="NusG-like"/>
</dbReference>
<evidence type="ECO:0000259" key="9">
    <source>
        <dbReference type="SMART" id="SM00739"/>
    </source>
</evidence>
<evidence type="ECO:0000313" key="10">
    <source>
        <dbReference type="EMBL" id="PWB09395.1"/>
    </source>
</evidence>
<evidence type="ECO:0000256" key="6">
    <source>
        <dbReference type="NCBIfam" id="TIGR00922"/>
    </source>
</evidence>
<keyword evidence="3 5" id="KW-0805">Transcription regulation</keyword>
<dbReference type="SUPFAM" id="SSF50104">
    <property type="entry name" value="Translation proteins SH3-like domain"/>
    <property type="match status" value="1"/>
</dbReference>
<keyword evidence="11" id="KW-1185">Reference proteome</keyword>
<keyword evidence="1 5" id="KW-0806">Transcription termination</keyword>
<accession>A0A2V1IZ55</accession>
<comment type="caution">
    <text evidence="10">The sequence shown here is derived from an EMBL/GenBank/DDBJ whole genome shotgun (WGS) entry which is preliminary data.</text>
</comment>
<dbReference type="InterPro" id="IPR001062">
    <property type="entry name" value="Transcrpt_antiterm_NusG"/>
</dbReference>
<feature type="domain" description="KOW" evidence="9">
    <location>
        <begin position="140"/>
        <end position="167"/>
    </location>
</feature>
<dbReference type="EMBL" id="PUBV01000002">
    <property type="protein sequence ID" value="PWB09395.1"/>
    <property type="molecule type" value="Genomic_DNA"/>
</dbReference>
<dbReference type="CDD" id="cd06091">
    <property type="entry name" value="KOW_NusG"/>
    <property type="match status" value="1"/>
</dbReference>
<dbReference type="GO" id="GO:0031564">
    <property type="term" value="P:transcription antitermination"/>
    <property type="evidence" value="ECO:0007669"/>
    <property type="project" value="UniProtKB-UniRule"/>
</dbReference>